<dbReference type="InterPro" id="IPR000210">
    <property type="entry name" value="BTB/POZ_dom"/>
</dbReference>
<dbReference type="Proteomes" id="UP000774617">
    <property type="component" value="Unassembled WGS sequence"/>
</dbReference>
<reference evidence="2 3" key="1">
    <citation type="journal article" date="2021" name="Nat. Commun.">
        <title>Genetic determinants of endophytism in the Arabidopsis root mycobiome.</title>
        <authorList>
            <person name="Mesny F."/>
            <person name="Miyauchi S."/>
            <person name="Thiergart T."/>
            <person name="Pickel B."/>
            <person name="Atanasova L."/>
            <person name="Karlsson M."/>
            <person name="Huettel B."/>
            <person name="Barry K.W."/>
            <person name="Haridas S."/>
            <person name="Chen C."/>
            <person name="Bauer D."/>
            <person name="Andreopoulos W."/>
            <person name="Pangilinan J."/>
            <person name="LaButti K."/>
            <person name="Riley R."/>
            <person name="Lipzen A."/>
            <person name="Clum A."/>
            <person name="Drula E."/>
            <person name="Henrissat B."/>
            <person name="Kohler A."/>
            <person name="Grigoriev I.V."/>
            <person name="Martin F.M."/>
            <person name="Hacquard S."/>
        </authorList>
    </citation>
    <scope>NUCLEOTIDE SEQUENCE [LARGE SCALE GENOMIC DNA]</scope>
    <source>
        <strain evidence="2 3">MPI-SDFR-AT-0080</strain>
    </source>
</reference>
<dbReference type="InterPro" id="IPR045068">
    <property type="entry name" value="BACURD1-3"/>
</dbReference>
<evidence type="ECO:0000313" key="2">
    <source>
        <dbReference type="EMBL" id="KAH7053497.1"/>
    </source>
</evidence>
<comment type="caution">
    <text evidence="2">The sequence shown here is derived from an EMBL/GenBank/DDBJ whole genome shotgun (WGS) entry which is preliminary data.</text>
</comment>
<dbReference type="EMBL" id="JAGTJR010000010">
    <property type="protein sequence ID" value="KAH7053497.1"/>
    <property type="molecule type" value="Genomic_DNA"/>
</dbReference>
<gene>
    <name evidence="2" type="ORF">B0J12DRAFT_660131</name>
</gene>
<evidence type="ECO:0000259" key="1">
    <source>
        <dbReference type="SMART" id="SM00225"/>
    </source>
</evidence>
<evidence type="ECO:0000313" key="3">
    <source>
        <dbReference type="Proteomes" id="UP000774617"/>
    </source>
</evidence>
<protein>
    <submittedName>
        <fullName evidence="2">BTB/POZ protein</fullName>
    </submittedName>
</protein>
<dbReference type="InterPro" id="IPR011333">
    <property type="entry name" value="SKP1/BTB/POZ_sf"/>
</dbReference>
<dbReference type="PANTHER" id="PTHR11145:SF8">
    <property type="entry name" value="RE57120P"/>
    <property type="match status" value="1"/>
</dbReference>
<proteinExistence type="predicted"/>
<keyword evidence="3" id="KW-1185">Reference proteome</keyword>
<dbReference type="PANTHER" id="PTHR11145">
    <property type="entry name" value="BTB/POZ DOMAIN-CONTAINING ADAPTER FOR CUL3-MEDIATED RHOA DEGRADATION PROTEIN FAMILY MEMBER"/>
    <property type="match status" value="1"/>
</dbReference>
<dbReference type="Gene3D" id="3.30.710.10">
    <property type="entry name" value="Potassium Channel Kv1.1, Chain A"/>
    <property type="match status" value="1"/>
</dbReference>
<sequence>MSDETSSQDSSTPTPDRRITLQVGESCFVTTRETLVEESGSSASLLSGRWNDAQEDGSYFVDADPTLFEHILRYLRRSILPIFYDKAKGHDYATYLALLEEAKYFSISRLVGWIEKKQYLQALKTKYLVTELERTDELRATRGIDVDLEWHPMWETRKVYICPRGIYVHRGDPRACGRDCRRAQGDAGDIYEDEPVLRTLVACLRRGALAAPLPHAKITPRPLHQLEI</sequence>
<name>A0ABQ8GEW2_9PEZI</name>
<dbReference type="SMART" id="SM00225">
    <property type="entry name" value="BTB"/>
    <property type="match status" value="1"/>
</dbReference>
<dbReference type="Pfam" id="PF02214">
    <property type="entry name" value="BTB_2"/>
    <property type="match status" value="1"/>
</dbReference>
<organism evidence="2 3">
    <name type="scientific">Macrophomina phaseolina</name>
    <dbReference type="NCBI Taxonomy" id="35725"/>
    <lineage>
        <taxon>Eukaryota</taxon>
        <taxon>Fungi</taxon>
        <taxon>Dikarya</taxon>
        <taxon>Ascomycota</taxon>
        <taxon>Pezizomycotina</taxon>
        <taxon>Dothideomycetes</taxon>
        <taxon>Dothideomycetes incertae sedis</taxon>
        <taxon>Botryosphaeriales</taxon>
        <taxon>Botryosphaeriaceae</taxon>
        <taxon>Macrophomina</taxon>
    </lineage>
</organism>
<feature type="domain" description="BTB" evidence="1">
    <location>
        <begin position="17"/>
        <end position="122"/>
    </location>
</feature>
<accession>A0ABQ8GEW2</accession>
<dbReference type="SUPFAM" id="SSF54695">
    <property type="entry name" value="POZ domain"/>
    <property type="match status" value="1"/>
</dbReference>
<dbReference type="InterPro" id="IPR003131">
    <property type="entry name" value="T1-type_BTB"/>
</dbReference>